<reference evidence="1 2" key="1">
    <citation type="submission" date="2019-06" db="EMBL/GenBank/DDBJ databases">
        <title>Genomic Encyclopedia of Type Strains, Phase IV (KMG-V): Genome sequencing to study the core and pangenomes of soil and plant-associated prokaryotes.</title>
        <authorList>
            <person name="Whitman W."/>
        </authorList>
    </citation>
    <scope>NUCLEOTIDE SEQUENCE [LARGE SCALE GENOMIC DNA]</scope>
    <source>
        <strain evidence="1 2">BR 510</strain>
    </source>
</reference>
<dbReference type="EMBL" id="VITK01000002">
    <property type="protein sequence ID" value="TWB04266.1"/>
    <property type="molecule type" value="Genomic_DNA"/>
</dbReference>
<dbReference type="Proteomes" id="UP000319949">
    <property type="component" value="Unassembled WGS sequence"/>
</dbReference>
<name>A0A560E4J6_9BRAD</name>
<gene>
    <name evidence="1" type="ORF">FBZ96_102741</name>
</gene>
<proteinExistence type="predicted"/>
<evidence type="ECO:0000313" key="2">
    <source>
        <dbReference type="Proteomes" id="UP000319949"/>
    </source>
</evidence>
<sequence>MTVELVARLIGSLPASKDTEAALGFLKQPDIIRIAPSGSEVSFGPAEASLRICRIRQQVTTEAGVTTYGFPSLLSALAKLHPAELVTAAAFTTADWYGTFLLDNTDRLVGFVLVKRRSPEEEQERLDWFRRNLT</sequence>
<keyword evidence="2" id="KW-1185">Reference proteome</keyword>
<accession>A0A560E4J6</accession>
<dbReference type="RefSeq" id="WP_063683938.1">
    <property type="nucleotide sequence ID" value="NZ_LVEM01000001.1"/>
</dbReference>
<dbReference type="AlphaFoldDB" id="A0A560E4J6"/>
<comment type="caution">
    <text evidence="1">The sequence shown here is derived from an EMBL/GenBank/DDBJ whole genome shotgun (WGS) entry which is preliminary data.</text>
</comment>
<dbReference type="OrthoDB" id="8255448at2"/>
<evidence type="ECO:0000313" key="1">
    <source>
        <dbReference type="EMBL" id="TWB04266.1"/>
    </source>
</evidence>
<protein>
    <submittedName>
        <fullName evidence="1">Uncharacterized protein</fullName>
    </submittedName>
</protein>
<organism evidence="1 2">
    <name type="scientific">Bradyrhizobium stylosanthis</name>
    <dbReference type="NCBI Taxonomy" id="1803665"/>
    <lineage>
        <taxon>Bacteria</taxon>
        <taxon>Pseudomonadati</taxon>
        <taxon>Pseudomonadota</taxon>
        <taxon>Alphaproteobacteria</taxon>
        <taxon>Hyphomicrobiales</taxon>
        <taxon>Nitrobacteraceae</taxon>
        <taxon>Bradyrhizobium</taxon>
    </lineage>
</organism>